<accession>A0ABW3JSQ3</accession>
<organism evidence="1 2">
    <name type="scientific">Tenacibaculum geojense</name>
    <dbReference type="NCBI Taxonomy" id="915352"/>
    <lineage>
        <taxon>Bacteria</taxon>
        <taxon>Pseudomonadati</taxon>
        <taxon>Bacteroidota</taxon>
        <taxon>Flavobacteriia</taxon>
        <taxon>Flavobacteriales</taxon>
        <taxon>Flavobacteriaceae</taxon>
        <taxon>Tenacibaculum</taxon>
    </lineage>
</organism>
<name>A0ABW3JSQ3_9FLAO</name>
<proteinExistence type="predicted"/>
<dbReference type="RefSeq" id="WP_386107852.1">
    <property type="nucleotide sequence ID" value="NZ_JBHTJR010000047.1"/>
</dbReference>
<evidence type="ECO:0008006" key="3">
    <source>
        <dbReference type="Google" id="ProtNLM"/>
    </source>
</evidence>
<dbReference type="Proteomes" id="UP001597062">
    <property type="component" value="Unassembled WGS sequence"/>
</dbReference>
<gene>
    <name evidence="1" type="ORF">ACFQ1U_09910</name>
</gene>
<dbReference type="PROSITE" id="PS51257">
    <property type="entry name" value="PROKAR_LIPOPROTEIN"/>
    <property type="match status" value="1"/>
</dbReference>
<keyword evidence="2" id="KW-1185">Reference proteome</keyword>
<sequence>MKKLTPTIAFILLLITLSCKTNKYSFLNQYPVKQAPIVDSTNFSNHAEGKLLTKEEQKLLKLDEIFEGQIEDQNAKVGVSYLPKLSENYQSVVYYLYPSNSELLVMLVNYNKDFQVINSQLLAYDEIAENMLKSQSTIYKDSIILKEYVSDNPSTIKFSILENGDITRE</sequence>
<protein>
    <recommendedName>
        <fullName evidence="3">Lipoprotein</fullName>
    </recommendedName>
</protein>
<evidence type="ECO:0000313" key="1">
    <source>
        <dbReference type="EMBL" id="MFD0993517.1"/>
    </source>
</evidence>
<dbReference type="EMBL" id="JBHTJR010000047">
    <property type="protein sequence ID" value="MFD0993517.1"/>
    <property type="molecule type" value="Genomic_DNA"/>
</dbReference>
<reference evidence="2" key="1">
    <citation type="journal article" date="2019" name="Int. J. Syst. Evol. Microbiol.">
        <title>The Global Catalogue of Microorganisms (GCM) 10K type strain sequencing project: providing services to taxonomists for standard genome sequencing and annotation.</title>
        <authorList>
            <consortium name="The Broad Institute Genomics Platform"/>
            <consortium name="The Broad Institute Genome Sequencing Center for Infectious Disease"/>
            <person name="Wu L."/>
            <person name="Ma J."/>
        </authorList>
    </citation>
    <scope>NUCLEOTIDE SEQUENCE [LARGE SCALE GENOMIC DNA]</scope>
    <source>
        <strain evidence="2">CCUG 60527</strain>
    </source>
</reference>
<evidence type="ECO:0000313" key="2">
    <source>
        <dbReference type="Proteomes" id="UP001597062"/>
    </source>
</evidence>
<comment type="caution">
    <text evidence="1">The sequence shown here is derived from an EMBL/GenBank/DDBJ whole genome shotgun (WGS) entry which is preliminary data.</text>
</comment>